<evidence type="ECO:0000256" key="1">
    <source>
        <dbReference type="SAM" id="MobiDB-lite"/>
    </source>
</evidence>
<feature type="compositionally biased region" description="Basic residues" evidence="1">
    <location>
        <begin position="489"/>
        <end position="499"/>
    </location>
</feature>
<protein>
    <submittedName>
        <fullName evidence="2">Uncharacterized protein</fullName>
    </submittedName>
</protein>
<name>A0ABR3C7F8_9PEZI</name>
<evidence type="ECO:0000313" key="2">
    <source>
        <dbReference type="EMBL" id="KAL0256535.1"/>
    </source>
</evidence>
<gene>
    <name evidence="2" type="ORF">SLS55_008930</name>
</gene>
<feature type="compositionally biased region" description="Polar residues" evidence="1">
    <location>
        <begin position="546"/>
        <end position="564"/>
    </location>
</feature>
<feature type="region of interest" description="Disordered" evidence="1">
    <location>
        <begin position="587"/>
        <end position="686"/>
    </location>
</feature>
<feature type="region of interest" description="Disordered" evidence="1">
    <location>
        <begin position="453"/>
        <end position="512"/>
    </location>
</feature>
<feature type="region of interest" description="Disordered" evidence="1">
    <location>
        <begin position="1"/>
        <end position="70"/>
    </location>
</feature>
<accession>A0ABR3C7F8</accession>
<dbReference type="GeneID" id="92013015"/>
<sequence length="686" mass="76048">MFLSMLTADAAAQHGHEFSAPRTPSPLHPTSPPPRSPLSVLSSTVRQQRPQHTPLPARKSVSFDGRPSHASSRKSIMFALPLESNASSSRPPSIRSTTTTSTDDRSRKRPSRPKTNYALAHPPPRVGPLHLRPKVLLQLHQSSANSRPKPAFEAIPSTTFAPRLKRKFRRVFKHRDRLGPDDVVVVRAGDYGGAGDHSDSDEDLESREVVGVVCFNVRDERTEICMDDDTVWEATFMQNGGYEFVATDEHGLQSKARWVPKPQGKRKSANYSQTDNAAEDRKFTFSTISPDRRRHPVIASMTKGGIDVWDQYSIPPQTNLASPLASPTFSDAAESQTLADTSEPRPLLTTDETLRKFIIVSGIWVAFREKWSTVFRYEKPGRDRDSVPASPLCGSPIMPCAPIRTVSMASLNGSMSRSSSPGIPDSQSDKHHSLRSVSRMLLHRNSALAALNGEFNASDSTPPSTGKTGTTTRSRRANSTGTAFMQRASSKRNPKRHSSGPKGMSGSTGTDMYRINTEEENDRPHRFTVSEAAHIMLPMIEDRTPKNSGEYASSMASSTDNLPTPRQMPRDNYLKPERAALQVPPTYLQPNLSTSGHSDGAVELPHKELVPTRSKSTKERPKPRQSVSSTAQPRYYVNGNENGYTDEVKLPMETGKAYDDEKEIKQKKRMSVRGFLNRMRSKRGRN</sequence>
<feature type="compositionally biased region" description="Basic and acidic residues" evidence="1">
    <location>
        <begin position="646"/>
        <end position="664"/>
    </location>
</feature>
<feature type="compositionally biased region" description="Polar residues" evidence="1">
    <location>
        <begin position="588"/>
        <end position="597"/>
    </location>
</feature>
<feature type="compositionally biased region" description="Basic and acidic residues" evidence="1">
    <location>
        <begin position="604"/>
        <end position="622"/>
    </location>
</feature>
<feature type="compositionally biased region" description="Polar residues" evidence="1">
    <location>
        <begin position="320"/>
        <end position="340"/>
    </location>
</feature>
<dbReference type="RefSeq" id="XP_066629564.1">
    <property type="nucleotide sequence ID" value="XM_066780335.1"/>
</dbReference>
<feature type="compositionally biased region" description="Polar residues" evidence="1">
    <location>
        <begin position="412"/>
        <end position="421"/>
    </location>
</feature>
<feature type="region of interest" description="Disordered" evidence="1">
    <location>
        <begin position="543"/>
        <end position="571"/>
    </location>
</feature>
<dbReference type="Proteomes" id="UP001430584">
    <property type="component" value="Unassembled WGS sequence"/>
</dbReference>
<feature type="compositionally biased region" description="Low complexity" evidence="1">
    <location>
        <begin position="87"/>
        <end position="101"/>
    </location>
</feature>
<reference evidence="2 3" key="1">
    <citation type="submission" date="2024-02" db="EMBL/GenBank/DDBJ databases">
        <title>De novo assembly and annotation of 12 fungi associated with fruit tree decline syndrome in Ontario, Canada.</title>
        <authorList>
            <person name="Sulman M."/>
            <person name="Ellouze W."/>
            <person name="Ilyukhin E."/>
        </authorList>
    </citation>
    <scope>NUCLEOTIDE SEQUENCE [LARGE SCALE GENOMIC DNA]</scope>
    <source>
        <strain evidence="2 3">FDS-637</strain>
    </source>
</reference>
<feature type="region of interest" description="Disordered" evidence="1">
    <location>
        <begin position="83"/>
        <end position="127"/>
    </location>
</feature>
<feature type="compositionally biased region" description="Low complexity" evidence="1">
    <location>
        <begin position="460"/>
        <end position="472"/>
    </location>
</feature>
<organism evidence="2 3">
    <name type="scientific">Diplodia seriata</name>
    <dbReference type="NCBI Taxonomy" id="420778"/>
    <lineage>
        <taxon>Eukaryota</taxon>
        <taxon>Fungi</taxon>
        <taxon>Dikarya</taxon>
        <taxon>Ascomycota</taxon>
        <taxon>Pezizomycotina</taxon>
        <taxon>Dothideomycetes</taxon>
        <taxon>Dothideomycetes incertae sedis</taxon>
        <taxon>Botryosphaeriales</taxon>
        <taxon>Botryosphaeriaceae</taxon>
        <taxon>Diplodia</taxon>
    </lineage>
</organism>
<feature type="region of interest" description="Disordered" evidence="1">
    <location>
        <begin position="320"/>
        <end position="344"/>
    </location>
</feature>
<keyword evidence="3" id="KW-1185">Reference proteome</keyword>
<comment type="caution">
    <text evidence="2">The sequence shown here is derived from an EMBL/GenBank/DDBJ whole genome shotgun (WGS) entry which is preliminary data.</text>
</comment>
<proteinExistence type="predicted"/>
<dbReference type="EMBL" id="JAJVCZ030000009">
    <property type="protein sequence ID" value="KAL0256535.1"/>
    <property type="molecule type" value="Genomic_DNA"/>
</dbReference>
<feature type="compositionally biased region" description="Low complexity" evidence="1">
    <location>
        <begin position="37"/>
        <end position="46"/>
    </location>
</feature>
<feature type="region of interest" description="Disordered" evidence="1">
    <location>
        <begin position="412"/>
        <end position="433"/>
    </location>
</feature>
<evidence type="ECO:0000313" key="3">
    <source>
        <dbReference type="Proteomes" id="UP001430584"/>
    </source>
</evidence>
<feature type="compositionally biased region" description="Pro residues" evidence="1">
    <location>
        <begin position="23"/>
        <end position="36"/>
    </location>
</feature>